<feature type="compositionally biased region" description="Low complexity" evidence="3">
    <location>
        <begin position="401"/>
        <end position="420"/>
    </location>
</feature>
<dbReference type="InterPro" id="IPR051641">
    <property type="entry name" value="RGK_GTP-binding_reg"/>
</dbReference>
<feature type="compositionally biased region" description="Polar residues" evidence="3">
    <location>
        <begin position="45"/>
        <end position="59"/>
    </location>
</feature>
<dbReference type="PANTHER" id="PTHR45775:SF6">
    <property type="entry name" value="RAD, GEM_KIR FAMILY MEMBER 2, ISOFORM C"/>
    <property type="match status" value="1"/>
</dbReference>
<feature type="region of interest" description="Disordered" evidence="3">
    <location>
        <begin position="1"/>
        <end position="27"/>
    </location>
</feature>
<dbReference type="GO" id="GO:0005886">
    <property type="term" value="C:plasma membrane"/>
    <property type="evidence" value="ECO:0007669"/>
    <property type="project" value="TreeGrafter"/>
</dbReference>
<dbReference type="AlphaFoldDB" id="A0A8D9EJC9"/>
<feature type="compositionally biased region" description="Low complexity" evidence="3">
    <location>
        <begin position="114"/>
        <end position="143"/>
    </location>
</feature>
<dbReference type="GO" id="GO:0005525">
    <property type="term" value="F:GTP binding"/>
    <property type="evidence" value="ECO:0007669"/>
    <property type="project" value="InterPro"/>
</dbReference>
<feature type="compositionally biased region" description="Low complexity" evidence="3">
    <location>
        <begin position="250"/>
        <end position="262"/>
    </location>
</feature>
<dbReference type="PROSITE" id="PS51419">
    <property type="entry name" value="RAB"/>
    <property type="match status" value="1"/>
</dbReference>
<dbReference type="FunFam" id="3.40.50.300:FF:000664">
    <property type="entry name" value="Uncharacterized protein, isoform B"/>
    <property type="match status" value="1"/>
</dbReference>
<dbReference type="EMBL" id="HBUF01539947">
    <property type="protein sequence ID" value="CAG6754726.1"/>
    <property type="molecule type" value="Transcribed_RNA"/>
</dbReference>
<dbReference type="PROSITE" id="PS51421">
    <property type="entry name" value="RAS"/>
    <property type="match status" value="1"/>
</dbReference>
<feature type="compositionally biased region" description="Basic residues" evidence="3">
    <location>
        <begin position="145"/>
        <end position="154"/>
    </location>
</feature>
<evidence type="ECO:0000256" key="1">
    <source>
        <dbReference type="ARBA" id="ARBA00008846"/>
    </source>
</evidence>
<evidence type="ECO:0000313" key="4">
    <source>
        <dbReference type="EMBL" id="CAG6754724.1"/>
    </source>
</evidence>
<evidence type="ECO:0000256" key="3">
    <source>
        <dbReference type="SAM" id="MobiDB-lite"/>
    </source>
</evidence>
<dbReference type="SMART" id="SM00175">
    <property type="entry name" value="RAB"/>
    <property type="match status" value="1"/>
</dbReference>
<dbReference type="EMBL" id="HBUF01539945">
    <property type="protein sequence ID" value="CAG6754722.1"/>
    <property type="molecule type" value="Transcribed_RNA"/>
</dbReference>
<feature type="compositionally biased region" description="Basic and acidic residues" evidence="3">
    <location>
        <begin position="61"/>
        <end position="74"/>
    </location>
</feature>
<dbReference type="GO" id="GO:0005246">
    <property type="term" value="F:calcium channel regulator activity"/>
    <property type="evidence" value="ECO:0007669"/>
    <property type="project" value="TreeGrafter"/>
</dbReference>
<dbReference type="PANTHER" id="PTHR45775">
    <property type="entry name" value="RAD, GEM/KIR FAMILY MEMBER 2, ISOFORM C"/>
    <property type="match status" value="1"/>
</dbReference>
<dbReference type="InterPro" id="IPR027417">
    <property type="entry name" value="P-loop_NTPase"/>
</dbReference>
<reference evidence="4" key="1">
    <citation type="submission" date="2021-05" db="EMBL/GenBank/DDBJ databases">
        <authorList>
            <person name="Alioto T."/>
            <person name="Alioto T."/>
            <person name="Gomez Garrido J."/>
        </authorList>
    </citation>
    <scope>NUCLEOTIDE SEQUENCE</scope>
</reference>
<feature type="region of interest" description="Disordered" evidence="3">
    <location>
        <begin position="393"/>
        <end position="420"/>
    </location>
</feature>
<feature type="region of interest" description="Disordered" evidence="3">
    <location>
        <begin position="45"/>
        <end position="157"/>
    </location>
</feature>
<evidence type="ECO:0000256" key="2">
    <source>
        <dbReference type="ARBA" id="ARBA00022553"/>
    </source>
</evidence>
<dbReference type="SMART" id="SM00173">
    <property type="entry name" value="RAS"/>
    <property type="match status" value="1"/>
</dbReference>
<dbReference type="Pfam" id="PF00071">
    <property type="entry name" value="Ras"/>
    <property type="match status" value="1"/>
</dbReference>
<dbReference type="SUPFAM" id="SSF52540">
    <property type="entry name" value="P-loop containing nucleoside triphosphate hydrolases"/>
    <property type="match status" value="1"/>
</dbReference>
<dbReference type="EMBL" id="HBUF01539946">
    <property type="protein sequence ID" value="CAG6754724.1"/>
    <property type="molecule type" value="Transcribed_RNA"/>
</dbReference>
<sequence length="637" mass="69909">MMKYSSEFPNKFQDFFTTPNPSEEDEDANISDILEDKLIPRNNRFVDSNNRYEGGNASNRFGKDRLSGYEEKVRSVNTRRSFHRSTRKYHVSTSSDTSASTAGGGGPVYFRVQSPSSRSSESTESSKLSCSSPTSTSSSMTSHPPHPHPQRHRSSSITITRPIPDLHRFLQIEQTNPWGHHKDRGSPDASPSRIERTGSPRGEPPPSPTFGCSRLGSSRSTSPVPIGMTSRGNSRSNLIGSRPTSPAPVRQSSRTSISRSSSPNRGQAGQQVSAGRVSSRSGSPTRQFRSVSPPSHQSPVQGGKKKVGGSSPRRTGSKRERKSVAGGGGVRNRTASMPVAPRIRPMLGKISSKRAGEVNEELSGDIEEGEQIEYYRLRSFSITPHGICSLGDSFRSRRSKSNTSVNSTTSSNSGTIGSGSQISLVEESNITPTYKVGMLGASGVGKTSLITKFSTSEKTCLYDASLDDEFGTRIITVAVDGHEAELHIIDHPAAEMSVENFCQTYHPDVFVIVYSVIERKSFKKAEDMLKTLWDSKYIGEKAVILVANKADLERRRQVTHSDGKKLAYAWGVKFVETSVGLVYKTDELLVGIARQAGLNKKRNKLLQKKQKKMASYLNNIKQFKWFSKVSCENLLVL</sequence>
<name>A0A8D9EJC9_9HEMI</name>
<dbReference type="PRINTS" id="PR00449">
    <property type="entry name" value="RASTRNSFRMNG"/>
</dbReference>
<keyword evidence="2" id="KW-0597">Phosphoprotein</keyword>
<feature type="compositionally biased region" description="Low complexity" evidence="3">
    <location>
        <begin position="290"/>
        <end position="312"/>
    </location>
</feature>
<feature type="region of interest" description="Disordered" evidence="3">
    <location>
        <begin position="175"/>
        <end position="339"/>
    </location>
</feature>
<feature type="compositionally biased region" description="Low complexity" evidence="3">
    <location>
        <begin position="270"/>
        <end position="283"/>
    </location>
</feature>
<feature type="compositionally biased region" description="Basic residues" evidence="3">
    <location>
        <begin position="80"/>
        <end position="90"/>
    </location>
</feature>
<feature type="compositionally biased region" description="Low complexity" evidence="3">
    <location>
        <begin position="92"/>
        <end position="101"/>
    </location>
</feature>
<accession>A0A8D9EJC9</accession>
<protein>
    <submittedName>
        <fullName evidence="4">GTP-binding protein REM 1</fullName>
    </submittedName>
</protein>
<organism evidence="4">
    <name type="scientific">Cacopsylla melanoneura</name>
    <dbReference type="NCBI Taxonomy" id="428564"/>
    <lineage>
        <taxon>Eukaryota</taxon>
        <taxon>Metazoa</taxon>
        <taxon>Ecdysozoa</taxon>
        <taxon>Arthropoda</taxon>
        <taxon>Hexapoda</taxon>
        <taxon>Insecta</taxon>
        <taxon>Pterygota</taxon>
        <taxon>Neoptera</taxon>
        <taxon>Paraneoptera</taxon>
        <taxon>Hemiptera</taxon>
        <taxon>Sternorrhyncha</taxon>
        <taxon>Psylloidea</taxon>
        <taxon>Psyllidae</taxon>
        <taxon>Psyllinae</taxon>
        <taxon>Cacopsylla</taxon>
    </lineage>
</organism>
<dbReference type="GO" id="GO:0003924">
    <property type="term" value="F:GTPase activity"/>
    <property type="evidence" value="ECO:0007669"/>
    <property type="project" value="InterPro"/>
</dbReference>
<proteinExistence type="inferred from homology"/>
<feature type="compositionally biased region" description="Polar residues" evidence="3">
    <location>
        <begin position="230"/>
        <end position="244"/>
    </location>
</feature>
<comment type="similarity">
    <text evidence="1">Belongs to the small GTPase superfamily. RGK family.</text>
</comment>
<dbReference type="Gene3D" id="3.40.50.300">
    <property type="entry name" value="P-loop containing nucleotide triphosphate hydrolases"/>
    <property type="match status" value="1"/>
</dbReference>
<dbReference type="InterPro" id="IPR001806">
    <property type="entry name" value="Small_GTPase"/>
</dbReference>